<dbReference type="Proteomes" id="UP001642464">
    <property type="component" value="Unassembled WGS sequence"/>
</dbReference>
<feature type="compositionally biased region" description="Polar residues" evidence="1">
    <location>
        <begin position="404"/>
        <end position="419"/>
    </location>
</feature>
<evidence type="ECO:0000313" key="3">
    <source>
        <dbReference type="Proteomes" id="UP001642464"/>
    </source>
</evidence>
<dbReference type="EMBL" id="CAXAMM010043887">
    <property type="protein sequence ID" value="CAK9112159.1"/>
    <property type="molecule type" value="Genomic_DNA"/>
</dbReference>
<feature type="region of interest" description="Disordered" evidence="1">
    <location>
        <begin position="532"/>
        <end position="657"/>
    </location>
</feature>
<gene>
    <name evidence="2" type="ORF">SCF082_LOCUS52018</name>
</gene>
<feature type="region of interest" description="Disordered" evidence="1">
    <location>
        <begin position="366"/>
        <end position="419"/>
    </location>
</feature>
<keyword evidence="3" id="KW-1185">Reference proteome</keyword>
<accession>A0ABP0SIZ8</accession>
<protein>
    <submittedName>
        <fullName evidence="2">Uncharacterized protein</fullName>
    </submittedName>
</protein>
<evidence type="ECO:0000313" key="2">
    <source>
        <dbReference type="EMBL" id="CAK9112159.1"/>
    </source>
</evidence>
<sequence>MPNCNLAAQNPPSTLTQQIQAIAVRLQHTCMQQGCDVQTACKTVMAETPQSKSVQAQLHGEANKIGRLEKRIARAKDVIHKSSQAWQAYMDKAQQRVQADYITFQQAIASAQQDLAAAQHDLHHQQLETQTLINRVMTSASISPLRPFPFPIQAPMDIDQGVGVPWVQAATPVPPAQQNVAVAQEQMLAPSSYAGGLPLLADPHGPLPPPVPPPVTVDTTHVPQGIEPPAYAGMPGPPTTHYVGLQHTATPPAVAAAHAPGPPPAHTHPGIWQPPSEDQCSFARTQLQHQLLQQAQRLDVTPPGIDSGNMNDLFKRTEQPPVPGGHQQFAPPSRQLETSNHSPPVVPAPVDPTGNLHQHALHPPLEPSVHTTYRPPIGTGLPTTEVGHLPMTPPPGQWADSAVPQESSSKPDLSQPQQFLMHTPPLKHNQAKAAATPDLGFNPIPMEHLLNIAKAAEATTRAEVTTTPAKHVTSTALPILNPGEIEEAPTHTATATVPTPAADAMPLQQKVHELDQHYAFCQAQIQAFQQAAQAHNKPGQLPSNNGRTRQVKTDPGGPNTTEQHATPAPATPLPAESVASSPEKQQPHGAQAQYSASPPGQRLQKVPKSFVGDIHHQPTSAFVGGLDTPVSEGDDFSPVPTEVATDPGDEPPQPQLD</sequence>
<comment type="caution">
    <text evidence="2">The sequence shown here is derived from an EMBL/GenBank/DDBJ whole genome shotgun (WGS) entry which is preliminary data.</text>
</comment>
<organism evidence="2 3">
    <name type="scientific">Durusdinium trenchii</name>
    <dbReference type="NCBI Taxonomy" id="1381693"/>
    <lineage>
        <taxon>Eukaryota</taxon>
        <taxon>Sar</taxon>
        <taxon>Alveolata</taxon>
        <taxon>Dinophyceae</taxon>
        <taxon>Suessiales</taxon>
        <taxon>Symbiodiniaceae</taxon>
        <taxon>Durusdinium</taxon>
    </lineage>
</organism>
<evidence type="ECO:0000256" key="1">
    <source>
        <dbReference type="SAM" id="MobiDB-lite"/>
    </source>
</evidence>
<reference evidence="2 3" key="1">
    <citation type="submission" date="2024-02" db="EMBL/GenBank/DDBJ databases">
        <authorList>
            <person name="Chen Y."/>
            <person name="Shah S."/>
            <person name="Dougan E. K."/>
            <person name="Thang M."/>
            <person name="Chan C."/>
        </authorList>
    </citation>
    <scope>NUCLEOTIDE SEQUENCE [LARGE SCALE GENOMIC DNA]</scope>
</reference>
<proteinExistence type="predicted"/>
<name>A0ABP0SIZ8_9DINO</name>
<feature type="region of interest" description="Disordered" evidence="1">
    <location>
        <begin position="315"/>
        <end position="343"/>
    </location>
</feature>